<evidence type="ECO:0000256" key="1">
    <source>
        <dbReference type="SAM" id="MobiDB-lite"/>
    </source>
</evidence>
<feature type="compositionally biased region" description="Polar residues" evidence="1">
    <location>
        <begin position="1"/>
        <end position="18"/>
    </location>
</feature>
<proteinExistence type="predicted"/>
<dbReference type="Proteomes" id="UP001590951">
    <property type="component" value="Unassembled WGS sequence"/>
</dbReference>
<reference evidence="2 3" key="1">
    <citation type="submission" date="2024-09" db="EMBL/GenBank/DDBJ databases">
        <title>Rethinking Asexuality: The Enigmatic Case of Functional Sexual Genes in Lepraria (Stereocaulaceae).</title>
        <authorList>
            <person name="Doellman M."/>
            <person name="Sun Y."/>
            <person name="Barcenas-Pena A."/>
            <person name="Lumbsch H.T."/>
            <person name="Grewe F."/>
        </authorList>
    </citation>
    <scope>NUCLEOTIDE SEQUENCE [LARGE SCALE GENOMIC DNA]</scope>
    <source>
        <strain evidence="2 3">Grewe 0041</strain>
    </source>
</reference>
<protein>
    <submittedName>
        <fullName evidence="2">Uncharacterized protein</fullName>
    </submittedName>
</protein>
<accession>A0ABR4BIQ0</accession>
<keyword evidence="3" id="KW-1185">Reference proteome</keyword>
<gene>
    <name evidence="2" type="ORF">ABVK25_002655</name>
</gene>
<sequence length="92" mass="9925">MTASGDPTSQQTLSNLLQPNGGRFISTRAAEKPEFSENAQWWYTTHLLKAIAGAIEPTPIEKRSGGLKAIQAATEDLLSGNAKSKIIMNPQE</sequence>
<feature type="region of interest" description="Disordered" evidence="1">
    <location>
        <begin position="1"/>
        <end position="22"/>
    </location>
</feature>
<evidence type="ECO:0000313" key="3">
    <source>
        <dbReference type="Proteomes" id="UP001590951"/>
    </source>
</evidence>
<name>A0ABR4BIQ0_9LECA</name>
<comment type="caution">
    <text evidence="2">The sequence shown here is derived from an EMBL/GenBank/DDBJ whole genome shotgun (WGS) entry which is preliminary data.</text>
</comment>
<organism evidence="2 3">
    <name type="scientific">Lepraria finkii</name>
    <dbReference type="NCBI Taxonomy" id="1340010"/>
    <lineage>
        <taxon>Eukaryota</taxon>
        <taxon>Fungi</taxon>
        <taxon>Dikarya</taxon>
        <taxon>Ascomycota</taxon>
        <taxon>Pezizomycotina</taxon>
        <taxon>Lecanoromycetes</taxon>
        <taxon>OSLEUM clade</taxon>
        <taxon>Lecanoromycetidae</taxon>
        <taxon>Lecanorales</taxon>
        <taxon>Lecanorineae</taxon>
        <taxon>Stereocaulaceae</taxon>
        <taxon>Lepraria</taxon>
    </lineage>
</organism>
<dbReference type="EMBL" id="JBHFEH010000006">
    <property type="protein sequence ID" value="KAL2056916.1"/>
    <property type="molecule type" value="Genomic_DNA"/>
</dbReference>
<evidence type="ECO:0000313" key="2">
    <source>
        <dbReference type="EMBL" id="KAL2056916.1"/>
    </source>
</evidence>